<dbReference type="RefSeq" id="WP_076171639.1">
    <property type="nucleotide sequence ID" value="NZ_MRTP01000004.1"/>
</dbReference>
<reference evidence="9 10" key="1">
    <citation type="submission" date="2016-11" db="EMBL/GenBank/DDBJ databases">
        <title>Paenibacillus species isolates.</title>
        <authorList>
            <person name="Beno S.M."/>
        </authorList>
    </citation>
    <scope>NUCLEOTIDE SEQUENCE [LARGE SCALE GENOMIC DNA]</scope>
    <source>
        <strain evidence="9 10">FSL R5-0378</strain>
    </source>
</reference>
<comment type="similarity">
    <text evidence="1 6">Belongs to the sigma-70 factor family. ECF subfamily.</text>
</comment>
<dbReference type="AlphaFoldDB" id="A0A1R1EPS2"/>
<evidence type="ECO:0000313" key="9">
    <source>
        <dbReference type="EMBL" id="OMF53820.1"/>
    </source>
</evidence>
<dbReference type="GO" id="GO:0003677">
    <property type="term" value="F:DNA binding"/>
    <property type="evidence" value="ECO:0007669"/>
    <property type="project" value="UniProtKB-KW"/>
</dbReference>
<dbReference type="InterPro" id="IPR013325">
    <property type="entry name" value="RNA_pol_sigma_r2"/>
</dbReference>
<comment type="caution">
    <text evidence="9">The sequence shown here is derived from an EMBL/GenBank/DDBJ whole genome shotgun (WGS) entry which is preliminary data.</text>
</comment>
<protein>
    <recommendedName>
        <fullName evidence="6">RNA polymerase sigma factor</fullName>
    </recommendedName>
</protein>
<dbReference type="InterPro" id="IPR013324">
    <property type="entry name" value="RNA_pol_sigma_r3/r4-like"/>
</dbReference>
<gene>
    <name evidence="9" type="ORF">BK138_18565</name>
</gene>
<dbReference type="EMBL" id="MRTP01000004">
    <property type="protein sequence ID" value="OMF53820.1"/>
    <property type="molecule type" value="Genomic_DNA"/>
</dbReference>
<evidence type="ECO:0000259" key="8">
    <source>
        <dbReference type="Pfam" id="PF08281"/>
    </source>
</evidence>
<organism evidence="9 10">
    <name type="scientific">Paenibacillus rhizosphaerae</name>
    <dbReference type="NCBI Taxonomy" id="297318"/>
    <lineage>
        <taxon>Bacteria</taxon>
        <taxon>Bacillati</taxon>
        <taxon>Bacillota</taxon>
        <taxon>Bacilli</taxon>
        <taxon>Bacillales</taxon>
        <taxon>Paenibacillaceae</taxon>
        <taxon>Paenibacillus</taxon>
    </lineage>
</organism>
<dbReference type="Proteomes" id="UP000187172">
    <property type="component" value="Unassembled WGS sequence"/>
</dbReference>
<dbReference type="InterPro" id="IPR000838">
    <property type="entry name" value="RNA_pol_sigma70_ECF_CS"/>
</dbReference>
<dbReference type="PANTHER" id="PTHR43133:SF46">
    <property type="entry name" value="RNA POLYMERASE SIGMA-70 FACTOR ECF SUBFAMILY"/>
    <property type="match status" value="1"/>
</dbReference>
<dbReference type="InterPro" id="IPR014284">
    <property type="entry name" value="RNA_pol_sigma-70_dom"/>
</dbReference>
<dbReference type="Gene3D" id="1.10.1740.10">
    <property type="match status" value="1"/>
</dbReference>
<keyword evidence="5 6" id="KW-0804">Transcription</keyword>
<dbReference type="GO" id="GO:0006950">
    <property type="term" value="P:response to stress"/>
    <property type="evidence" value="ECO:0007669"/>
    <property type="project" value="UniProtKB-ARBA"/>
</dbReference>
<keyword evidence="4 6" id="KW-0238">DNA-binding</keyword>
<dbReference type="STRING" id="297318.BK138_18565"/>
<feature type="domain" description="RNA polymerase sigma factor 70 region 4 type 2" evidence="8">
    <location>
        <begin position="126"/>
        <end position="176"/>
    </location>
</feature>
<dbReference type="NCBIfam" id="TIGR02937">
    <property type="entry name" value="sigma70-ECF"/>
    <property type="match status" value="1"/>
</dbReference>
<dbReference type="Pfam" id="PF08281">
    <property type="entry name" value="Sigma70_r4_2"/>
    <property type="match status" value="1"/>
</dbReference>
<dbReference type="GO" id="GO:0006352">
    <property type="term" value="P:DNA-templated transcription initiation"/>
    <property type="evidence" value="ECO:0007669"/>
    <property type="project" value="InterPro"/>
</dbReference>
<evidence type="ECO:0000313" key="10">
    <source>
        <dbReference type="Proteomes" id="UP000187172"/>
    </source>
</evidence>
<evidence type="ECO:0000256" key="1">
    <source>
        <dbReference type="ARBA" id="ARBA00010641"/>
    </source>
</evidence>
<dbReference type="SUPFAM" id="SSF88659">
    <property type="entry name" value="Sigma3 and sigma4 domains of RNA polymerase sigma factors"/>
    <property type="match status" value="1"/>
</dbReference>
<evidence type="ECO:0000256" key="3">
    <source>
        <dbReference type="ARBA" id="ARBA00023082"/>
    </source>
</evidence>
<evidence type="ECO:0000256" key="4">
    <source>
        <dbReference type="ARBA" id="ARBA00023125"/>
    </source>
</evidence>
<keyword evidence="2 6" id="KW-0805">Transcription regulation</keyword>
<dbReference type="Pfam" id="PF04542">
    <property type="entry name" value="Sigma70_r2"/>
    <property type="match status" value="1"/>
</dbReference>
<proteinExistence type="inferred from homology"/>
<evidence type="ECO:0000256" key="5">
    <source>
        <dbReference type="ARBA" id="ARBA00023163"/>
    </source>
</evidence>
<evidence type="ECO:0000256" key="2">
    <source>
        <dbReference type="ARBA" id="ARBA00023015"/>
    </source>
</evidence>
<dbReference type="PROSITE" id="PS01063">
    <property type="entry name" value="SIGMA70_ECF"/>
    <property type="match status" value="1"/>
</dbReference>
<dbReference type="InterPro" id="IPR007627">
    <property type="entry name" value="RNA_pol_sigma70_r2"/>
</dbReference>
<accession>A0A1R1EPS2</accession>
<dbReference type="SUPFAM" id="SSF88946">
    <property type="entry name" value="Sigma2 domain of RNA polymerase sigma factors"/>
    <property type="match status" value="1"/>
</dbReference>
<dbReference type="Gene3D" id="1.10.10.10">
    <property type="entry name" value="Winged helix-like DNA-binding domain superfamily/Winged helix DNA-binding domain"/>
    <property type="match status" value="1"/>
</dbReference>
<dbReference type="PANTHER" id="PTHR43133">
    <property type="entry name" value="RNA POLYMERASE ECF-TYPE SIGMA FACTO"/>
    <property type="match status" value="1"/>
</dbReference>
<keyword evidence="3 6" id="KW-0731">Sigma factor</keyword>
<dbReference type="InterPro" id="IPR013249">
    <property type="entry name" value="RNA_pol_sigma70_r4_t2"/>
</dbReference>
<dbReference type="InterPro" id="IPR036388">
    <property type="entry name" value="WH-like_DNA-bd_sf"/>
</dbReference>
<keyword evidence="10" id="KW-1185">Reference proteome</keyword>
<sequence length="195" mass="23641">MPNMIRLLVSTDYNDLSRDLQEEIYYEYYDYAYGMIMYIVKNHSVVEDIIQDAFIKIIKSKPVFENEAKLKAWLKVVTRNTTINYLRKNKKYRNQVDVEGVFMYKEEIAQPTVSIENTVETKFMEESIIQYLRELKPEYRVLVEYRWRKGLSYREIADLLEVTEDAVKQRLYRARESIKKMLFKEWGVKDEKRKI</sequence>
<dbReference type="InterPro" id="IPR039425">
    <property type="entry name" value="RNA_pol_sigma-70-like"/>
</dbReference>
<evidence type="ECO:0000256" key="6">
    <source>
        <dbReference type="RuleBase" id="RU000716"/>
    </source>
</evidence>
<name>A0A1R1EPS2_9BACL</name>
<dbReference type="GO" id="GO:0016987">
    <property type="term" value="F:sigma factor activity"/>
    <property type="evidence" value="ECO:0007669"/>
    <property type="project" value="UniProtKB-KW"/>
</dbReference>
<feature type="domain" description="RNA polymerase sigma-70 region 2" evidence="7">
    <location>
        <begin position="26"/>
        <end position="91"/>
    </location>
</feature>
<dbReference type="CDD" id="cd06171">
    <property type="entry name" value="Sigma70_r4"/>
    <property type="match status" value="1"/>
</dbReference>
<evidence type="ECO:0000259" key="7">
    <source>
        <dbReference type="Pfam" id="PF04542"/>
    </source>
</evidence>